<evidence type="ECO:0000313" key="2">
    <source>
        <dbReference type="Proteomes" id="UP000689195"/>
    </source>
</evidence>
<protein>
    <submittedName>
        <fullName evidence="1">Uncharacterized protein</fullName>
    </submittedName>
</protein>
<accession>A0A8S1WWI6</accession>
<gene>
    <name evidence="1" type="ORF">PPENT_87.1.T1020021</name>
</gene>
<dbReference type="EMBL" id="CAJJDO010000102">
    <property type="protein sequence ID" value="CAD8192529.1"/>
    <property type="molecule type" value="Genomic_DNA"/>
</dbReference>
<evidence type="ECO:0000313" key="1">
    <source>
        <dbReference type="EMBL" id="CAD8192529.1"/>
    </source>
</evidence>
<comment type="caution">
    <text evidence="1">The sequence shown here is derived from an EMBL/GenBank/DDBJ whole genome shotgun (WGS) entry which is preliminary data.</text>
</comment>
<sequence>MNTQSIVDQLKNKVEECLKGVQQQLDSSFNIIEAFLDQLPLAHHHLFKSLYHPTNIHQLTNSRSKTYNKFQYSLKSQVHSSLTLIITNKKIENNRKHNNQHQLNLKTFTYNLLQDKSINQSEYCRAITINKDNTIVLVGCNNENTGDVLTLNFIKKQIQFLFGNRYGQIIIQFMNQNSQWECQQILNSHYNYINCLIINNNDDFYHIRN</sequence>
<dbReference type="AlphaFoldDB" id="A0A8S1WWI6"/>
<proteinExistence type="predicted"/>
<keyword evidence="2" id="KW-1185">Reference proteome</keyword>
<reference evidence="1" key="1">
    <citation type="submission" date="2021-01" db="EMBL/GenBank/DDBJ databases">
        <authorList>
            <consortium name="Genoscope - CEA"/>
            <person name="William W."/>
        </authorList>
    </citation>
    <scope>NUCLEOTIDE SEQUENCE</scope>
</reference>
<organism evidence="1 2">
    <name type="scientific">Paramecium pentaurelia</name>
    <dbReference type="NCBI Taxonomy" id="43138"/>
    <lineage>
        <taxon>Eukaryota</taxon>
        <taxon>Sar</taxon>
        <taxon>Alveolata</taxon>
        <taxon>Ciliophora</taxon>
        <taxon>Intramacronucleata</taxon>
        <taxon>Oligohymenophorea</taxon>
        <taxon>Peniculida</taxon>
        <taxon>Parameciidae</taxon>
        <taxon>Paramecium</taxon>
    </lineage>
</organism>
<dbReference type="Proteomes" id="UP000689195">
    <property type="component" value="Unassembled WGS sequence"/>
</dbReference>
<name>A0A8S1WWI6_9CILI</name>